<keyword evidence="3" id="KW-1185">Reference proteome</keyword>
<name>A0A9W6C888_9FIRM</name>
<evidence type="ECO:0000256" key="1">
    <source>
        <dbReference type="SAM" id="Phobius"/>
    </source>
</evidence>
<comment type="caution">
    <text evidence="2">The sequence shown here is derived from an EMBL/GenBank/DDBJ whole genome shotgun (WGS) entry which is preliminary data.</text>
</comment>
<accession>A0A9W6C888</accession>
<keyword evidence="1" id="KW-0472">Membrane</keyword>
<gene>
    <name evidence="2" type="ORF">Selli1_16590</name>
</gene>
<dbReference type="Proteomes" id="UP001145145">
    <property type="component" value="Unassembled WGS sequence"/>
</dbReference>
<sequence length="45" mass="5036">MEKRLGKKVYRKMPTMQVMTGCLCITVCNDAGVDMGQLLFIMIAP</sequence>
<organism evidence="2 3">
    <name type="scientific">Sellimonas catena</name>
    <dbReference type="NCBI Taxonomy" id="2994035"/>
    <lineage>
        <taxon>Bacteria</taxon>
        <taxon>Bacillati</taxon>
        <taxon>Bacillota</taxon>
        <taxon>Clostridia</taxon>
        <taxon>Lachnospirales</taxon>
        <taxon>Lachnospiraceae</taxon>
        <taxon>Sellimonas</taxon>
    </lineage>
</organism>
<feature type="transmembrane region" description="Helical" evidence="1">
    <location>
        <begin position="21"/>
        <end position="44"/>
    </location>
</feature>
<dbReference type="EMBL" id="BSBO01000015">
    <property type="protein sequence ID" value="GLG04485.1"/>
    <property type="molecule type" value="Genomic_DNA"/>
</dbReference>
<dbReference type="RefSeq" id="WP_182466598.1">
    <property type="nucleotide sequence ID" value="NZ_BSBO01000015.1"/>
</dbReference>
<proteinExistence type="predicted"/>
<reference evidence="2 3" key="1">
    <citation type="journal article" date="2023" name="Int. J. Syst. Evol. Microbiol.">
        <title>Sellimonas catena sp. nov., isolated from human faeces.</title>
        <authorList>
            <person name="Hisatomi A."/>
            <person name="Ohkuma M."/>
            <person name="Sakamoto M."/>
        </authorList>
    </citation>
    <scope>NUCLEOTIDE SEQUENCE [LARGE SCALE GENOMIC DNA]</scope>
    <source>
        <strain evidence="2 3">12EGH17</strain>
    </source>
</reference>
<keyword evidence="1" id="KW-0812">Transmembrane</keyword>
<keyword evidence="1" id="KW-1133">Transmembrane helix</keyword>
<dbReference type="AlphaFoldDB" id="A0A9W6C888"/>
<evidence type="ECO:0000313" key="3">
    <source>
        <dbReference type="Proteomes" id="UP001145145"/>
    </source>
</evidence>
<protein>
    <submittedName>
        <fullName evidence="2">Uncharacterized protein</fullName>
    </submittedName>
</protein>
<evidence type="ECO:0000313" key="2">
    <source>
        <dbReference type="EMBL" id="GLG04485.1"/>
    </source>
</evidence>